<keyword evidence="2" id="KW-1185">Reference proteome</keyword>
<dbReference type="OrthoDB" id="9836112at2"/>
<name>A0A2S5TJE7_9GAMM</name>
<accession>A0A2S5TJE7</accession>
<gene>
    <name evidence="1" type="ORF">C3942_05355</name>
</gene>
<comment type="caution">
    <text evidence="1">The sequence shown here is derived from an EMBL/GenBank/DDBJ whole genome shotgun (WGS) entry which is preliminary data.</text>
</comment>
<dbReference type="EMBL" id="PSNW01000002">
    <property type="protein sequence ID" value="PPE75103.1"/>
    <property type="molecule type" value="Genomic_DNA"/>
</dbReference>
<organism evidence="1 2">
    <name type="scientific">Solimonas fluminis</name>
    <dbReference type="NCBI Taxonomy" id="2086571"/>
    <lineage>
        <taxon>Bacteria</taxon>
        <taxon>Pseudomonadati</taxon>
        <taxon>Pseudomonadota</taxon>
        <taxon>Gammaproteobacteria</taxon>
        <taxon>Nevskiales</taxon>
        <taxon>Nevskiaceae</taxon>
        <taxon>Solimonas</taxon>
    </lineage>
</organism>
<protein>
    <submittedName>
        <fullName evidence="1">Uncharacterized protein</fullName>
    </submittedName>
</protein>
<proteinExistence type="predicted"/>
<dbReference type="RefSeq" id="WP_104229329.1">
    <property type="nucleotide sequence ID" value="NZ_PSNW01000002.1"/>
</dbReference>
<evidence type="ECO:0000313" key="2">
    <source>
        <dbReference type="Proteomes" id="UP000238220"/>
    </source>
</evidence>
<dbReference type="PROSITE" id="PS51257">
    <property type="entry name" value="PROKAR_LIPOPROTEIN"/>
    <property type="match status" value="1"/>
</dbReference>
<sequence length="343" mass="36373">MTRILHAGAVGGSLFLLAACGGGSSGGERYSLDSPQDALRELSLAGLVLNGVPDGQPEGGTAAAAKRLGGASGWGAAALPARLGNIAKAETACPQGGDRDVTSGTKERDFLSFDVEDLDVSFDREIDDQCLYPVQAPAPRTATKLYNGQFEQGDSGTLEDGSRYAYVVDGGSNQAYVTTYREFDSNNNLVYSEIQGSLGTVESLQTEDGALDVRADYDYSLDSSEWVGNRREDYFAIVKLGRNLLAPYRAFRDGEELTFSGVYSYRTSDCPGSDVTVTTEEVIELQRVGDADYPVGGRLRLAADGKTAVFAFNAGGGATLTINGRTETLTQSQVRAAINDEPC</sequence>
<dbReference type="Proteomes" id="UP000238220">
    <property type="component" value="Unassembled WGS sequence"/>
</dbReference>
<dbReference type="AlphaFoldDB" id="A0A2S5TJE7"/>
<reference evidence="1 2" key="1">
    <citation type="submission" date="2018-02" db="EMBL/GenBank/DDBJ databases">
        <title>Genome sequencing of Solimonas sp. HR-BB.</title>
        <authorList>
            <person name="Lee Y."/>
            <person name="Jeon C.O."/>
        </authorList>
    </citation>
    <scope>NUCLEOTIDE SEQUENCE [LARGE SCALE GENOMIC DNA]</scope>
    <source>
        <strain evidence="1 2">HR-BB</strain>
    </source>
</reference>
<evidence type="ECO:0000313" key="1">
    <source>
        <dbReference type="EMBL" id="PPE75103.1"/>
    </source>
</evidence>